<dbReference type="Proteomes" id="UP000829354">
    <property type="component" value="Chromosome III"/>
</dbReference>
<keyword evidence="1" id="KW-0812">Transmembrane</keyword>
<accession>A0AAE9JEE7</accession>
<dbReference type="EMBL" id="CP092622">
    <property type="protein sequence ID" value="UMM25098.1"/>
    <property type="molecule type" value="Genomic_DNA"/>
</dbReference>
<keyword evidence="1" id="KW-1133">Transmembrane helix</keyword>
<feature type="transmembrane region" description="Helical" evidence="1">
    <location>
        <begin position="75"/>
        <end position="95"/>
    </location>
</feature>
<dbReference type="AlphaFoldDB" id="A0AAE9JEE7"/>
<feature type="transmembrane region" description="Helical" evidence="1">
    <location>
        <begin position="124"/>
        <end position="154"/>
    </location>
</feature>
<keyword evidence="1" id="KW-0472">Membrane</keyword>
<protein>
    <submittedName>
        <fullName evidence="2">Uncharacterized protein</fullName>
    </submittedName>
</protein>
<feature type="transmembrane region" description="Helical" evidence="1">
    <location>
        <begin position="12"/>
        <end position="29"/>
    </location>
</feature>
<proteinExistence type="predicted"/>
<evidence type="ECO:0000313" key="2">
    <source>
        <dbReference type="EMBL" id="UMM25098.1"/>
    </source>
</evidence>
<evidence type="ECO:0000256" key="1">
    <source>
        <dbReference type="SAM" id="Phobius"/>
    </source>
</evidence>
<gene>
    <name evidence="2" type="ORF">L5515_005055</name>
</gene>
<keyword evidence="3" id="KW-1185">Reference proteome</keyword>
<organism evidence="2 3">
    <name type="scientific">Caenorhabditis briggsae</name>
    <dbReference type="NCBI Taxonomy" id="6238"/>
    <lineage>
        <taxon>Eukaryota</taxon>
        <taxon>Metazoa</taxon>
        <taxon>Ecdysozoa</taxon>
        <taxon>Nematoda</taxon>
        <taxon>Chromadorea</taxon>
        <taxon>Rhabditida</taxon>
        <taxon>Rhabditina</taxon>
        <taxon>Rhabditomorpha</taxon>
        <taxon>Rhabditoidea</taxon>
        <taxon>Rhabditidae</taxon>
        <taxon>Peloderinae</taxon>
        <taxon>Caenorhabditis</taxon>
    </lineage>
</organism>
<reference evidence="2 3" key="1">
    <citation type="submission" date="2022-04" db="EMBL/GenBank/DDBJ databases">
        <title>Chromosome-level reference genomes for two strains of Caenorhabditis briggsae: an improved platform for comparative genomics.</title>
        <authorList>
            <person name="Stevens L."/>
            <person name="Andersen E."/>
        </authorList>
    </citation>
    <scope>NUCLEOTIDE SEQUENCE [LARGE SCALE GENOMIC DNA]</scope>
    <source>
        <strain evidence="2">VX34</strain>
        <tissue evidence="2">Whole-organism</tissue>
    </source>
</reference>
<sequence>MGCLSSIEAPLSALITIIFLVRSLFLITYKVVESNSLVDEEALDAKDMLMPALGIMSLIGICSSRRAFGVFTMLFMLHAFFYSAFHLFHTTAIFIKSFDEPCRFLKAPATGQLTSDVCHAMNGFSLVCTVATMIATALATMAVFLRLTTVIVHLSDRRSMATTRSFDNSMPQLISKKAIESECEEDVELETPRRKMGQADIFV</sequence>
<name>A0AAE9JEE7_CAEBR</name>
<evidence type="ECO:0000313" key="3">
    <source>
        <dbReference type="Proteomes" id="UP000829354"/>
    </source>
</evidence>